<dbReference type="Proteomes" id="UP000245320">
    <property type="component" value="Chromosome 6"/>
</dbReference>
<feature type="compositionally biased region" description="Polar residues" evidence="1">
    <location>
        <begin position="359"/>
        <end position="374"/>
    </location>
</feature>
<evidence type="ECO:0000313" key="2">
    <source>
        <dbReference type="Proteomes" id="UP000245320"/>
    </source>
</evidence>
<accession>A0A6J3RKR9</accession>
<dbReference type="PANTHER" id="PTHR13958:SF5">
    <property type="entry name" value="COILED-COIL DOMAIN-CONTAINING PROTEIN 187"/>
    <property type="match status" value="1"/>
</dbReference>
<feature type="region of interest" description="Disordered" evidence="1">
    <location>
        <begin position="1864"/>
        <end position="1908"/>
    </location>
</feature>
<dbReference type="CTD" id="399693"/>
<feature type="region of interest" description="Disordered" evidence="1">
    <location>
        <begin position="73"/>
        <end position="101"/>
    </location>
</feature>
<organism evidence="2 3">
    <name type="scientific">Tursiops truncatus</name>
    <name type="common">Atlantic bottle-nosed dolphin</name>
    <name type="synonym">Delphinus truncatus</name>
    <dbReference type="NCBI Taxonomy" id="9739"/>
    <lineage>
        <taxon>Eukaryota</taxon>
        <taxon>Metazoa</taxon>
        <taxon>Chordata</taxon>
        <taxon>Craniata</taxon>
        <taxon>Vertebrata</taxon>
        <taxon>Euteleostomi</taxon>
        <taxon>Mammalia</taxon>
        <taxon>Eutheria</taxon>
        <taxon>Laurasiatheria</taxon>
        <taxon>Artiodactyla</taxon>
        <taxon>Whippomorpha</taxon>
        <taxon>Cetacea</taxon>
        <taxon>Odontoceti</taxon>
        <taxon>Delphinidae</taxon>
        <taxon>Tursiops</taxon>
    </lineage>
</organism>
<feature type="region of interest" description="Disordered" evidence="1">
    <location>
        <begin position="575"/>
        <end position="607"/>
    </location>
</feature>
<evidence type="ECO:0000313" key="3">
    <source>
        <dbReference type="RefSeq" id="XP_033715240.1"/>
    </source>
</evidence>
<dbReference type="RefSeq" id="XP_033715240.1">
    <property type="nucleotide sequence ID" value="XM_033859349.1"/>
</dbReference>
<feature type="compositionally biased region" description="Basic residues" evidence="1">
    <location>
        <begin position="203"/>
        <end position="212"/>
    </location>
</feature>
<dbReference type="GO" id="GO:0008017">
    <property type="term" value="F:microtubule binding"/>
    <property type="evidence" value="ECO:0007669"/>
    <property type="project" value="InterPro"/>
</dbReference>
<feature type="compositionally biased region" description="Basic and acidic residues" evidence="1">
    <location>
        <begin position="1572"/>
        <end position="1583"/>
    </location>
</feature>
<feature type="region of interest" description="Disordered" evidence="1">
    <location>
        <begin position="492"/>
        <end position="514"/>
    </location>
</feature>
<dbReference type="GO" id="GO:0005813">
    <property type="term" value="C:centrosome"/>
    <property type="evidence" value="ECO:0007669"/>
    <property type="project" value="InterPro"/>
</dbReference>
<feature type="region of interest" description="Disordered" evidence="1">
    <location>
        <begin position="1403"/>
        <end position="1424"/>
    </location>
</feature>
<proteinExistence type="predicted"/>
<dbReference type="PANTHER" id="PTHR13958">
    <property type="entry name" value="CENTROSOME-ASSOCIATED PROTEIN 350"/>
    <property type="match status" value="1"/>
</dbReference>
<feature type="region of interest" description="Disordered" evidence="1">
    <location>
        <begin position="1511"/>
        <end position="1583"/>
    </location>
</feature>
<feature type="compositionally biased region" description="Low complexity" evidence="1">
    <location>
        <begin position="1550"/>
        <end position="1568"/>
    </location>
</feature>
<feature type="compositionally biased region" description="Low complexity" evidence="1">
    <location>
        <begin position="120"/>
        <end position="129"/>
    </location>
</feature>
<reference evidence="3" key="1">
    <citation type="submission" date="2025-08" db="UniProtKB">
        <authorList>
            <consortium name="RefSeq"/>
        </authorList>
    </citation>
    <scope>IDENTIFICATION</scope>
    <source>
        <tissue evidence="3">Spleen</tissue>
    </source>
</reference>
<feature type="compositionally biased region" description="Gly residues" evidence="1">
    <location>
        <begin position="1185"/>
        <end position="1194"/>
    </location>
</feature>
<feature type="compositionally biased region" description="Basic and acidic residues" evidence="1">
    <location>
        <begin position="1736"/>
        <end position="1746"/>
    </location>
</feature>
<feature type="region of interest" description="Disordered" evidence="1">
    <location>
        <begin position="627"/>
        <end position="665"/>
    </location>
</feature>
<dbReference type="GO" id="GO:0034453">
    <property type="term" value="P:microtubule anchoring"/>
    <property type="evidence" value="ECO:0007669"/>
    <property type="project" value="InterPro"/>
</dbReference>
<feature type="region of interest" description="Disordered" evidence="1">
    <location>
        <begin position="1"/>
        <end position="22"/>
    </location>
</feature>
<feature type="compositionally biased region" description="Low complexity" evidence="1">
    <location>
        <begin position="1749"/>
        <end position="1759"/>
    </location>
</feature>
<evidence type="ECO:0000256" key="1">
    <source>
        <dbReference type="SAM" id="MobiDB-lite"/>
    </source>
</evidence>
<feature type="region of interest" description="Disordered" evidence="1">
    <location>
        <begin position="118"/>
        <end position="144"/>
    </location>
</feature>
<feature type="region of interest" description="Disordered" evidence="1">
    <location>
        <begin position="987"/>
        <end position="1014"/>
    </location>
</feature>
<protein>
    <submittedName>
        <fullName evidence="3">Coiled-coil domain-containing protein 187</fullName>
    </submittedName>
</protein>
<feature type="compositionally biased region" description="Pro residues" evidence="1">
    <location>
        <begin position="767"/>
        <end position="776"/>
    </location>
</feature>
<dbReference type="InterPro" id="IPR028750">
    <property type="entry name" value="CEP350/CC187"/>
</dbReference>
<feature type="region of interest" description="Disordered" evidence="1">
    <location>
        <begin position="762"/>
        <end position="781"/>
    </location>
</feature>
<name>A0A6J3RKR9_TURTR</name>
<sequence>MAAALHPPTDGEAWSLPAGSGGRVGDTLVIADDIAPPPRGAEAFRRPACVRAWEDRLPLPAAEGEVMAAVSWPEPSQQAGAQRGSPHVAWSDFPEEPGPRQKARSLLVWLTDEEAKDGDSLVSSGRLSGSSGGHESCTPPHGTWKERTLRVLGPLQQPRESTPRLEQLREKIRAQARWQASCTSLGTSAPASASDLYKARTPAPRRKARKPTHPAPALAYPGILSGAESGVEDKATPGQGREASRVSQRQASVPREKTKRMKSRSCKREKTPKLPAPRRAAKDTGANEDSELVGVYAWRKGQALVRVLLGPPPSLPRLPPRLCSARGGIWSVGLRERRPGSSGIGVRARHLSPSDPSDALQTPHQTGTLGSRSVQKPRKRISVPERHPFGSQKAGRGHQAFLTQGLQDGNHSSSRETCHLPPRPPPLSFHHIQRGWLCARCPGSASSHPTWHLVQNQRGLRERGGSGSAPPEALQLWPPLRLPVFAGHGKKLGAGESSPVCPRLPRSTSARSAPQVSTNAPHLASCHQPVNIQAAMAVLRDLHQQIQASLELAQGHHPRRGLELRDLAGRRWQSPWKPPDLRGSWKSPRAVTEGVPASKRAGSLPMAPSWSASAGWESYPQRTWAAQGRDSSFRGPGSPTERLSSFPQRPWSALARRTSCPPKTWAAQGWDRSLWRPGSTPERWGPFLQQPRSTSSGQAWGLQRAWTSCEDREGPARRPWSPAFTQGPDPRCQGRGPLLTPAGAKLTWPRPSQGALWNMPGKENEVRPPPPCPKPRGPLHSSESLREFIQQKMEPWWQQALKEKASATQALELRNQRLQGVYRKQREAVPVVSQTTPGIVTFVPHSAQSGGLEATGGPGAPVPQWSRVTSGMVLGDQDAPGSFCLCLNRALNPAETLEVGGPRDGWEGAPLLTSASSSLGPLQLQDLTSHCSSPGLCICLDPEESERLGAPGPLHFRYKQARLQALETMANVLKQRIDVLTDRLSRSEATDAAGGPVPGPPPSSSSTPACPRALVPSVGGGAPWDWAGMRARPLLSTTCFPDTETLPWSPGWERLQSVSPRGHQASKPQGFMEDGRSERDKRQARTLASLQTLSPFAGSSLGAPDPRCGSLRLEEMRSARGAGLVTPLTLRSCGKGEPVDRPWAGWSGGQGDPLGTRSTRMRGLLSNIRQKSLRFLESLKTCQGAAGGSGGGPGSPEAGPSPQLGKRKQEQTLARPFCGSRLPGPRSTTHTIFLPSQRLMEKRSTQARPGMALGLEQPQVRVDLELQSSGSTVTARPSLLCLLLTQPLRLPQNERWLVCLLFPCCGFVSQVCFLEAAPRWILVFVLSEPVQERKPDQTPSQLPLARLYPWDNPILQMLEQSLRKGQLRGQHQAALLRLREKALEEKTRAELAWLEHRQRLNACAPRRPRPRSSPRSSGLRAAAYGDGRFQKVSSQSISCPRYLNSASSYAAPVASAQKRQQALSNLERELREIRYLRGIHLLSRRERKLLLQHQDILSLQRSTALLRQESQARSRLPQLRDLGVLSPEVKATREEGPGTSQQPEGPAQASSRPPRTSTPHRPGSPGSQRPRRSPENPHVPRPETRLLGSEMALSPHSPVHTLTLLTKQEDRTSPAWAASAGDGHLQPPRLAGGEDTPVASGRPDAGGQLAESHGHMGQGDPQTKPSPQPAGEKTPAPTGSRASNFQGRSRRSPSAGGPLSPREASVVEGSGSRAGSELGLGFASSPVEEPVAMERCSGEQRSEARRAARAGAEFGQRGETGPPQASAGCPEGPWGARPSPSTDGKPLQASSEPEVPGSPRAPPGAPSGPAALTAESQAPGCGESRAPSVLEEACPPLTRGVLTEILSPVHEVLSYGSADLPSSTHWDPHLPPPLPILPADSEANPASAHSEDFPSPPEDAKCPGGSWGTPGEDTFIITGELSSLSEAGLPEPLSPGPQESGFCLGLAGQGRNLGDKLGESSSVGRDQAMGPRADLPGVERAKVVDLVSTQLTRRILCDTLAELSEAEGPAGGSCVAWAHTAATGQSWGDRTSEKMGGCSGDTDVCDVVVIACVHV</sequence>
<feature type="region of interest" description="Disordered" evidence="1">
    <location>
        <begin position="334"/>
        <end position="396"/>
    </location>
</feature>
<feature type="compositionally biased region" description="Low complexity" evidence="1">
    <location>
        <begin position="1004"/>
        <end position="1013"/>
    </location>
</feature>
<feature type="region of interest" description="Disordered" evidence="1">
    <location>
        <begin position="1058"/>
        <end position="1077"/>
    </location>
</feature>
<keyword evidence="2" id="KW-1185">Reference proteome</keyword>
<gene>
    <name evidence="3" type="primary">CCDC187</name>
</gene>
<dbReference type="InParanoid" id="A0A6J3RKR9"/>
<feature type="region of interest" description="Disordered" evidence="1">
    <location>
        <begin position="1611"/>
        <end position="1827"/>
    </location>
</feature>
<feature type="region of interest" description="Disordered" evidence="1">
    <location>
        <begin position="184"/>
        <end position="286"/>
    </location>
</feature>
<dbReference type="OrthoDB" id="306254at2759"/>
<feature type="region of interest" description="Disordered" evidence="1">
    <location>
        <begin position="1183"/>
        <end position="1210"/>
    </location>
</feature>
<feature type="region of interest" description="Disordered" evidence="1">
    <location>
        <begin position="712"/>
        <end position="735"/>
    </location>
</feature>